<sequence>MKGLQTMYLALPNKVWLRKLGGATPAEEEIREGVLASSTSKPVLEVGNALYITSRTAVVDQSKLIVFLM</sequence>
<dbReference type="EMBL" id="JADBGQ010000009">
    <property type="protein sequence ID" value="KAG5379392.1"/>
    <property type="molecule type" value="Genomic_DNA"/>
</dbReference>
<organism evidence="1 2">
    <name type="scientific">Brassica rapa subsp. trilocularis</name>
    <dbReference type="NCBI Taxonomy" id="1813537"/>
    <lineage>
        <taxon>Eukaryota</taxon>
        <taxon>Viridiplantae</taxon>
        <taxon>Streptophyta</taxon>
        <taxon>Embryophyta</taxon>
        <taxon>Tracheophyta</taxon>
        <taxon>Spermatophyta</taxon>
        <taxon>Magnoliopsida</taxon>
        <taxon>eudicotyledons</taxon>
        <taxon>Gunneridae</taxon>
        <taxon>Pentapetalae</taxon>
        <taxon>rosids</taxon>
        <taxon>malvids</taxon>
        <taxon>Brassicales</taxon>
        <taxon>Brassicaceae</taxon>
        <taxon>Brassiceae</taxon>
        <taxon>Brassica</taxon>
    </lineage>
</organism>
<comment type="caution">
    <text evidence="1">The sequence shown here is derived from an EMBL/GenBank/DDBJ whole genome shotgun (WGS) entry which is preliminary data.</text>
</comment>
<name>A0ABQ7KZG8_BRACM</name>
<evidence type="ECO:0000313" key="2">
    <source>
        <dbReference type="Proteomes" id="UP000823674"/>
    </source>
</evidence>
<keyword evidence="2" id="KW-1185">Reference proteome</keyword>
<reference evidence="1 2" key="1">
    <citation type="submission" date="2021-03" db="EMBL/GenBank/DDBJ databases">
        <authorList>
            <person name="King G.J."/>
            <person name="Bancroft I."/>
            <person name="Baten A."/>
            <person name="Bloomfield J."/>
            <person name="Borpatragohain P."/>
            <person name="He Z."/>
            <person name="Irish N."/>
            <person name="Irwin J."/>
            <person name="Liu K."/>
            <person name="Mauleon R.P."/>
            <person name="Moore J."/>
            <person name="Morris R."/>
            <person name="Ostergaard L."/>
            <person name="Wang B."/>
            <person name="Wells R."/>
        </authorList>
    </citation>
    <scope>NUCLEOTIDE SEQUENCE [LARGE SCALE GENOMIC DNA]</scope>
    <source>
        <strain evidence="1">R-o-18</strain>
        <tissue evidence="1">Leaf</tissue>
    </source>
</reference>
<gene>
    <name evidence="1" type="primary">A07p025110.1_BraROA</name>
    <name evidence="1" type="ORF">IGI04_027234</name>
</gene>
<accession>A0ABQ7KZG8</accession>
<dbReference type="Proteomes" id="UP000823674">
    <property type="component" value="Chromosome A07"/>
</dbReference>
<evidence type="ECO:0000313" key="1">
    <source>
        <dbReference type="EMBL" id="KAG5379392.1"/>
    </source>
</evidence>
<proteinExistence type="predicted"/>
<protein>
    <submittedName>
        <fullName evidence="1">Uncharacterized protein</fullName>
    </submittedName>
</protein>